<feature type="compositionally biased region" description="Pro residues" evidence="1">
    <location>
        <begin position="130"/>
        <end position="141"/>
    </location>
</feature>
<feature type="region of interest" description="Disordered" evidence="1">
    <location>
        <begin position="76"/>
        <end position="199"/>
    </location>
</feature>
<reference evidence="2 3" key="1">
    <citation type="submission" date="2020-03" db="EMBL/GenBank/DDBJ databases">
        <title>Whole genome shotgun sequence of Phytohabitans rumicis NBRC 108638.</title>
        <authorList>
            <person name="Komaki H."/>
            <person name="Tamura T."/>
        </authorList>
    </citation>
    <scope>NUCLEOTIDE SEQUENCE [LARGE SCALE GENOMIC DNA]</scope>
    <source>
        <strain evidence="2 3">NBRC 108638</strain>
    </source>
</reference>
<gene>
    <name evidence="2" type="ORF">Prum_092250</name>
</gene>
<comment type="caution">
    <text evidence="2">The sequence shown here is derived from an EMBL/GenBank/DDBJ whole genome shotgun (WGS) entry which is preliminary data.</text>
</comment>
<sequence>MDLESDPTVFVPYSVRLNGREVRTPALLVVIDQRGVNIGPGRIPTLALADVESGRIEIRPVPADWRRVASRWRRVSSSITRHTTRSKRSRTSASFSTDPHKNAIRKRDSSKSSAASDLRKPWRDAICLPSPAPADPGPPLASRPLPSQLDLPGTGPAHCRRSSTNTTAQTTVDVRLLGGGRVPPPGIDSGEGDETPPANRVAAHADDLVGSHPSAWHHRAGGDPTALWTAVTCTTPPMTT</sequence>
<protein>
    <submittedName>
        <fullName evidence="2">Uncharacterized protein</fullName>
    </submittedName>
</protein>
<dbReference type="EMBL" id="BLPG01000001">
    <property type="protein sequence ID" value="GFJ95583.1"/>
    <property type="molecule type" value="Genomic_DNA"/>
</dbReference>
<keyword evidence="3" id="KW-1185">Reference proteome</keyword>
<name>A0A6V8LED0_9ACTN</name>
<reference evidence="2 3" key="2">
    <citation type="submission" date="2020-03" db="EMBL/GenBank/DDBJ databases">
        <authorList>
            <person name="Ichikawa N."/>
            <person name="Kimura A."/>
            <person name="Kitahashi Y."/>
            <person name="Uohara A."/>
        </authorList>
    </citation>
    <scope>NUCLEOTIDE SEQUENCE [LARGE SCALE GENOMIC DNA]</scope>
    <source>
        <strain evidence="2 3">NBRC 108638</strain>
    </source>
</reference>
<evidence type="ECO:0000313" key="3">
    <source>
        <dbReference type="Proteomes" id="UP000482960"/>
    </source>
</evidence>
<proteinExistence type="predicted"/>
<dbReference type="AlphaFoldDB" id="A0A6V8LED0"/>
<dbReference type="Proteomes" id="UP000482960">
    <property type="component" value="Unassembled WGS sequence"/>
</dbReference>
<evidence type="ECO:0000256" key="1">
    <source>
        <dbReference type="SAM" id="MobiDB-lite"/>
    </source>
</evidence>
<feature type="compositionally biased region" description="Basic and acidic residues" evidence="1">
    <location>
        <begin position="98"/>
        <end position="110"/>
    </location>
</feature>
<evidence type="ECO:0000313" key="2">
    <source>
        <dbReference type="EMBL" id="GFJ95583.1"/>
    </source>
</evidence>
<feature type="compositionally biased region" description="Polar residues" evidence="1">
    <location>
        <begin position="162"/>
        <end position="172"/>
    </location>
</feature>
<organism evidence="2 3">
    <name type="scientific">Phytohabitans rumicis</name>
    <dbReference type="NCBI Taxonomy" id="1076125"/>
    <lineage>
        <taxon>Bacteria</taxon>
        <taxon>Bacillati</taxon>
        <taxon>Actinomycetota</taxon>
        <taxon>Actinomycetes</taxon>
        <taxon>Micromonosporales</taxon>
        <taxon>Micromonosporaceae</taxon>
    </lineage>
</organism>
<accession>A0A6V8LED0</accession>